<dbReference type="InterPro" id="IPR016169">
    <property type="entry name" value="FAD-bd_PCMH_sub2"/>
</dbReference>
<evidence type="ECO:0000256" key="5">
    <source>
        <dbReference type="SAM" id="Phobius"/>
    </source>
</evidence>
<dbReference type="Proteomes" id="UP000318053">
    <property type="component" value="Unassembled WGS sequence"/>
</dbReference>
<dbReference type="InterPro" id="IPR036318">
    <property type="entry name" value="FAD-bd_PCMH-like_sf"/>
</dbReference>
<dbReference type="SMART" id="SM01091">
    <property type="entry name" value="CorC_HlyC"/>
    <property type="match status" value="1"/>
</dbReference>
<name>A0A5C5XQQ7_9BACT</name>
<feature type="domain" description="CBS" evidence="6">
    <location>
        <begin position="264"/>
        <end position="325"/>
    </location>
</feature>
<dbReference type="SUPFAM" id="SSF56176">
    <property type="entry name" value="FAD-binding/transporter-associated domain-like"/>
    <property type="match status" value="1"/>
</dbReference>
<keyword evidence="4 5" id="KW-0472">Membrane</keyword>
<organism evidence="8 9">
    <name type="scientific">Allorhodopirellula solitaria</name>
    <dbReference type="NCBI Taxonomy" id="2527987"/>
    <lineage>
        <taxon>Bacteria</taxon>
        <taxon>Pseudomonadati</taxon>
        <taxon>Planctomycetota</taxon>
        <taxon>Planctomycetia</taxon>
        <taxon>Pirellulales</taxon>
        <taxon>Pirellulaceae</taxon>
        <taxon>Allorhodopirellula</taxon>
    </lineage>
</organism>
<dbReference type="AlphaFoldDB" id="A0A5C5XQQ7"/>
<dbReference type="Gene3D" id="3.30.465.10">
    <property type="match status" value="1"/>
</dbReference>
<dbReference type="InterPro" id="IPR000644">
    <property type="entry name" value="CBS_dom"/>
</dbReference>
<keyword evidence="1" id="KW-0677">Repeat</keyword>
<dbReference type="PROSITE" id="PS51371">
    <property type="entry name" value="CBS"/>
    <property type="match status" value="1"/>
</dbReference>
<keyword evidence="4 5" id="KW-1133">Transmembrane helix</keyword>
<dbReference type="InterPro" id="IPR002550">
    <property type="entry name" value="CNNM"/>
</dbReference>
<dbReference type="PANTHER" id="PTHR22777">
    <property type="entry name" value="HEMOLYSIN-RELATED"/>
    <property type="match status" value="1"/>
</dbReference>
<dbReference type="InterPro" id="IPR005170">
    <property type="entry name" value="Transptr-assoc_dom"/>
</dbReference>
<dbReference type="Pfam" id="PF01595">
    <property type="entry name" value="CNNM"/>
    <property type="match status" value="1"/>
</dbReference>
<keyword evidence="2 3" id="KW-0129">CBS domain</keyword>
<dbReference type="EMBL" id="SJPK01000008">
    <property type="protein sequence ID" value="TWT64978.1"/>
    <property type="molecule type" value="Genomic_DNA"/>
</dbReference>
<feature type="domain" description="CNNM transmembrane" evidence="7">
    <location>
        <begin position="3"/>
        <end position="187"/>
    </location>
</feature>
<evidence type="ECO:0000256" key="1">
    <source>
        <dbReference type="ARBA" id="ARBA00022737"/>
    </source>
</evidence>
<feature type="transmembrane region" description="Helical" evidence="5">
    <location>
        <begin position="62"/>
        <end position="86"/>
    </location>
</feature>
<evidence type="ECO:0008006" key="10">
    <source>
        <dbReference type="Google" id="ProtNLM"/>
    </source>
</evidence>
<evidence type="ECO:0000256" key="4">
    <source>
        <dbReference type="PROSITE-ProRule" id="PRU01193"/>
    </source>
</evidence>
<reference evidence="8 9" key="1">
    <citation type="submission" date="2019-02" db="EMBL/GenBank/DDBJ databases">
        <title>Deep-cultivation of Planctomycetes and their phenomic and genomic characterization uncovers novel biology.</title>
        <authorList>
            <person name="Wiegand S."/>
            <person name="Jogler M."/>
            <person name="Boedeker C."/>
            <person name="Pinto D."/>
            <person name="Vollmers J."/>
            <person name="Rivas-Marin E."/>
            <person name="Kohn T."/>
            <person name="Peeters S.H."/>
            <person name="Heuer A."/>
            <person name="Rast P."/>
            <person name="Oberbeckmann S."/>
            <person name="Bunk B."/>
            <person name="Jeske O."/>
            <person name="Meyerdierks A."/>
            <person name="Storesund J.E."/>
            <person name="Kallscheuer N."/>
            <person name="Luecker S."/>
            <person name="Lage O.M."/>
            <person name="Pohl T."/>
            <person name="Merkel B.J."/>
            <person name="Hornburger P."/>
            <person name="Mueller R.-W."/>
            <person name="Bruemmer F."/>
            <person name="Labrenz M."/>
            <person name="Spormann A.M."/>
            <person name="Op Den Camp H."/>
            <person name="Overmann J."/>
            <person name="Amann R."/>
            <person name="Jetten M.S.M."/>
            <person name="Mascher T."/>
            <person name="Medema M.H."/>
            <person name="Devos D.P."/>
            <person name="Kaster A.-K."/>
            <person name="Ovreas L."/>
            <person name="Rohde M."/>
            <person name="Galperin M.Y."/>
            <person name="Jogler C."/>
        </authorList>
    </citation>
    <scope>NUCLEOTIDE SEQUENCE [LARGE SCALE GENOMIC DNA]</scope>
    <source>
        <strain evidence="8 9">CA85</strain>
    </source>
</reference>
<accession>A0A5C5XQQ7</accession>
<dbReference type="GO" id="GO:0005886">
    <property type="term" value="C:plasma membrane"/>
    <property type="evidence" value="ECO:0007669"/>
    <property type="project" value="TreeGrafter"/>
</dbReference>
<dbReference type="Pfam" id="PF03471">
    <property type="entry name" value="CorC_HlyC"/>
    <property type="match status" value="1"/>
</dbReference>
<feature type="transmembrane region" description="Helical" evidence="5">
    <location>
        <begin position="121"/>
        <end position="143"/>
    </location>
</feature>
<keyword evidence="4 5" id="KW-0812">Transmembrane</keyword>
<feature type="transmembrane region" description="Helical" evidence="5">
    <location>
        <begin position="12"/>
        <end position="34"/>
    </location>
</feature>
<sequence length="415" mass="45210">MSELAAQWPFLLAMLVLIIASGLFSGSEAALFSIRDRDRRQLLRGGGAGRVVANLLETPDRLLAAILFWNLMINMIYFALVAIVAAETSQPSVFTLAALVSIIFFSEMLPKSVAVMTPLRIGLAVAVPISIAVTIVGPILPIVRWANDAVARLLWPSFQPEPAIDLADIERAIDLGTDDAVLIRRERAALQALVAMAEMRADEMMRPRSRLQVLTPPLDSSSLTGGSPPGGYIMVADPRDPSGETWMGTIAVRLLRPQQCSDLAAAVDPVMFTPWSSRVSHVYDSLQQQDLSVAVVVNEFGEIIGAISIDDILRGVLANKGQRDAAEDQIKRVGGDHYRMPGMTSLRALARMLSIDVPEERAATVSGYVQRYNERVPRVGDVALLPPFELVVTDEDDDDIWIEAWRGPEGMGESS</sequence>
<dbReference type="PROSITE" id="PS51846">
    <property type="entry name" value="CNNM"/>
    <property type="match status" value="1"/>
</dbReference>
<dbReference type="SUPFAM" id="SSF54631">
    <property type="entry name" value="CBS-domain pair"/>
    <property type="match status" value="1"/>
</dbReference>
<keyword evidence="9" id="KW-1185">Reference proteome</keyword>
<dbReference type="PANTHER" id="PTHR22777:SF17">
    <property type="entry name" value="UPF0053 PROTEIN SLL0260"/>
    <property type="match status" value="1"/>
</dbReference>
<comment type="caution">
    <text evidence="8">The sequence shown here is derived from an EMBL/GenBank/DDBJ whole genome shotgun (WGS) entry which is preliminary data.</text>
</comment>
<dbReference type="InterPro" id="IPR046342">
    <property type="entry name" value="CBS_dom_sf"/>
</dbReference>
<gene>
    <name evidence="8" type="ORF">CA85_33230</name>
</gene>
<dbReference type="Gene3D" id="3.10.580.10">
    <property type="entry name" value="CBS-domain"/>
    <property type="match status" value="1"/>
</dbReference>
<feature type="transmembrane region" description="Helical" evidence="5">
    <location>
        <begin position="92"/>
        <end position="109"/>
    </location>
</feature>
<evidence type="ECO:0000259" key="6">
    <source>
        <dbReference type="PROSITE" id="PS51371"/>
    </source>
</evidence>
<protein>
    <recommendedName>
        <fullName evidence="10">Magnesium and cobalt efflux protein CorC</fullName>
    </recommendedName>
</protein>
<evidence type="ECO:0000313" key="8">
    <source>
        <dbReference type="EMBL" id="TWT64978.1"/>
    </source>
</evidence>
<proteinExistence type="predicted"/>
<evidence type="ECO:0000256" key="3">
    <source>
        <dbReference type="PROSITE-ProRule" id="PRU00703"/>
    </source>
</evidence>
<evidence type="ECO:0000313" key="9">
    <source>
        <dbReference type="Proteomes" id="UP000318053"/>
    </source>
</evidence>
<evidence type="ECO:0000259" key="7">
    <source>
        <dbReference type="PROSITE" id="PS51846"/>
    </source>
</evidence>
<dbReference type="RefSeq" id="WP_186774978.1">
    <property type="nucleotide sequence ID" value="NZ_SJPK01000008.1"/>
</dbReference>
<dbReference type="GO" id="GO:0050660">
    <property type="term" value="F:flavin adenine dinucleotide binding"/>
    <property type="evidence" value="ECO:0007669"/>
    <property type="project" value="InterPro"/>
</dbReference>
<evidence type="ECO:0000256" key="2">
    <source>
        <dbReference type="ARBA" id="ARBA00023122"/>
    </source>
</evidence>